<organism evidence="2 3">
    <name type="scientific">Botrytis elliptica</name>
    <dbReference type="NCBI Taxonomy" id="278938"/>
    <lineage>
        <taxon>Eukaryota</taxon>
        <taxon>Fungi</taxon>
        <taxon>Dikarya</taxon>
        <taxon>Ascomycota</taxon>
        <taxon>Pezizomycotina</taxon>
        <taxon>Leotiomycetes</taxon>
        <taxon>Helotiales</taxon>
        <taxon>Sclerotiniaceae</taxon>
        <taxon>Botrytis</taxon>
    </lineage>
</organism>
<feature type="compositionally biased region" description="Basic and acidic residues" evidence="1">
    <location>
        <begin position="203"/>
        <end position="232"/>
    </location>
</feature>
<evidence type="ECO:0000313" key="3">
    <source>
        <dbReference type="Proteomes" id="UP000297229"/>
    </source>
</evidence>
<feature type="compositionally biased region" description="Polar residues" evidence="1">
    <location>
        <begin position="273"/>
        <end position="290"/>
    </location>
</feature>
<accession>A0A4Z1JA14</accession>
<evidence type="ECO:0000313" key="2">
    <source>
        <dbReference type="EMBL" id="TGO68312.1"/>
    </source>
</evidence>
<feature type="compositionally biased region" description="Low complexity" evidence="1">
    <location>
        <begin position="368"/>
        <end position="380"/>
    </location>
</feature>
<evidence type="ECO:0000256" key="1">
    <source>
        <dbReference type="SAM" id="MobiDB-lite"/>
    </source>
</evidence>
<keyword evidence="3" id="KW-1185">Reference proteome</keyword>
<feature type="compositionally biased region" description="Low complexity" evidence="1">
    <location>
        <begin position="259"/>
        <end position="272"/>
    </location>
</feature>
<name>A0A4Z1JA14_9HELO</name>
<reference evidence="2 3" key="1">
    <citation type="submission" date="2017-12" db="EMBL/GenBank/DDBJ databases">
        <title>Comparative genomics of Botrytis spp.</title>
        <authorList>
            <person name="Valero-Jimenez C.A."/>
            <person name="Tapia P."/>
            <person name="Veloso J."/>
            <person name="Silva-Moreno E."/>
            <person name="Staats M."/>
            <person name="Valdes J.H."/>
            <person name="Van Kan J.A.L."/>
        </authorList>
    </citation>
    <scope>NUCLEOTIDE SEQUENCE [LARGE SCALE GENOMIC DNA]</scope>
    <source>
        <strain evidence="2 3">Be9601</strain>
    </source>
</reference>
<dbReference type="Proteomes" id="UP000297229">
    <property type="component" value="Unassembled WGS sequence"/>
</dbReference>
<feature type="compositionally biased region" description="Basic and acidic residues" evidence="1">
    <location>
        <begin position="163"/>
        <end position="182"/>
    </location>
</feature>
<proteinExistence type="predicted"/>
<feature type="compositionally biased region" description="Polar residues" evidence="1">
    <location>
        <begin position="327"/>
        <end position="339"/>
    </location>
</feature>
<gene>
    <name evidence="2" type="ORF">BELL_0835g00030</name>
</gene>
<feature type="compositionally biased region" description="Basic and acidic residues" evidence="1">
    <location>
        <begin position="415"/>
        <end position="427"/>
    </location>
</feature>
<comment type="caution">
    <text evidence="2">The sequence shown here is derived from an EMBL/GenBank/DDBJ whole genome shotgun (WGS) entry which is preliminary data.</text>
</comment>
<protein>
    <submittedName>
        <fullName evidence="2">Uncharacterized protein</fullName>
    </submittedName>
</protein>
<sequence length="427" mass="47583">MALGKQQRPQYRRIAVQWRTSAIFKKFKDITSYRSYKNKVPVQSYHQNKCREEIHNKMPSHDTYNKDRTTGDLKRDLEGKGEYDADGDKITTYRVNSKDKLVRSIDGKLDKHGKKVTKYKYCKAQDYYRLDVHGRLDRDQVENARRVVKPVPTTSALTAGIEQQREADQRQRERDQRVRAVEARTSTGGGSGRRQSPSGGRELNSRQIERQDQEDIEATRLYHESGPVRERQAVGSQNSLDLPPSYGNHGRDFRDLQIAGPAAGPHHANAPPYSSNPLSAPGPTGQTPNLSKRLPRDTRPPSTWGGKHNPNAPPGYSSEEAKRDPTSSDGSRPHTSGSDNMFAMSDVNKALPTSSKAKAPAGKLPKTRPASSSDDSPPRSLLQHGRTGAPSSKRRDPSRDRKPKGKQPAKASSSKKHESSSDDRYGS</sequence>
<dbReference type="EMBL" id="PQXM01000833">
    <property type="protein sequence ID" value="TGO68312.1"/>
    <property type="molecule type" value="Genomic_DNA"/>
</dbReference>
<feature type="region of interest" description="Disordered" evidence="1">
    <location>
        <begin position="149"/>
        <end position="427"/>
    </location>
</feature>
<dbReference type="AlphaFoldDB" id="A0A4Z1JA14"/>